<evidence type="ECO:0000256" key="1">
    <source>
        <dbReference type="SAM" id="MobiDB-lite"/>
    </source>
</evidence>
<accession>A0A5B7HSK4</accession>
<organism evidence="3 4">
    <name type="scientific">Portunus trituberculatus</name>
    <name type="common">Swimming crab</name>
    <name type="synonym">Neptunus trituberculatus</name>
    <dbReference type="NCBI Taxonomy" id="210409"/>
    <lineage>
        <taxon>Eukaryota</taxon>
        <taxon>Metazoa</taxon>
        <taxon>Ecdysozoa</taxon>
        <taxon>Arthropoda</taxon>
        <taxon>Crustacea</taxon>
        <taxon>Multicrustacea</taxon>
        <taxon>Malacostraca</taxon>
        <taxon>Eumalacostraca</taxon>
        <taxon>Eucarida</taxon>
        <taxon>Decapoda</taxon>
        <taxon>Pleocyemata</taxon>
        <taxon>Brachyura</taxon>
        <taxon>Eubrachyura</taxon>
        <taxon>Portunoidea</taxon>
        <taxon>Portunidae</taxon>
        <taxon>Portuninae</taxon>
        <taxon>Portunus</taxon>
    </lineage>
</organism>
<dbReference type="AlphaFoldDB" id="A0A5B7HSK4"/>
<name>A0A5B7HSK4_PORTR</name>
<feature type="compositionally biased region" description="Pro residues" evidence="1">
    <location>
        <begin position="80"/>
        <end position="101"/>
    </location>
</feature>
<dbReference type="EMBL" id="VSRR010038663">
    <property type="protein sequence ID" value="MPC74302.1"/>
    <property type="molecule type" value="Genomic_DNA"/>
</dbReference>
<keyword evidence="2" id="KW-0732">Signal</keyword>
<sequence length="272" mass="27892">MLAAVVAAILVAWLVAAWLLVSLLPRTAAGHHAIKKAGVARPGEAASPASPASAEGKSGSPAEDRARLRHRGPTVSASPATPPSPTNPLPPAATPSPPSSPAPAASSAGWADKRLTADTRQSRSGAVDGAIWLAGSPVTAPGGEVRRRLLDRRKRLIARLYDPTEDAAHVLSLYFRPPSRPASRPASRHVSRERDSSTTPRRRSAPPTPAPSSPLPMPAKAGRGIFGDGVAGAGRGCGGPDTHSDDSGISVEDQHQQVCIEIGGLTPACPCP</sequence>
<protein>
    <submittedName>
        <fullName evidence="3">Uncharacterized protein</fullName>
    </submittedName>
</protein>
<dbReference type="Proteomes" id="UP000324222">
    <property type="component" value="Unassembled WGS sequence"/>
</dbReference>
<feature type="compositionally biased region" description="Low complexity" evidence="1">
    <location>
        <begin position="42"/>
        <end position="61"/>
    </location>
</feature>
<gene>
    <name evidence="3" type="ORF">E2C01_068659</name>
</gene>
<feature type="region of interest" description="Disordered" evidence="1">
    <location>
        <begin position="176"/>
        <end position="248"/>
    </location>
</feature>
<feature type="signal peptide" evidence="2">
    <location>
        <begin position="1"/>
        <end position="29"/>
    </location>
</feature>
<reference evidence="3 4" key="1">
    <citation type="submission" date="2019-05" db="EMBL/GenBank/DDBJ databases">
        <title>Another draft genome of Portunus trituberculatus and its Hox gene families provides insights of decapod evolution.</title>
        <authorList>
            <person name="Jeong J.-H."/>
            <person name="Song I."/>
            <person name="Kim S."/>
            <person name="Choi T."/>
            <person name="Kim D."/>
            <person name="Ryu S."/>
            <person name="Kim W."/>
        </authorList>
    </citation>
    <scope>NUCLEOTIDE SEQUENCE [LARGE SCALE GENOMIC DNA]</scope>
    <source>
        <tissue evidence="3">Muscle</tissue>
    </source>
</reference>
<feature type="chain" id="PRO_5022858689" evidence="2">
    <location>
        <begin position="30"/>
        <end position="272"/>
    </location>
</feature>
<comment type="caution">
    <text evidence="3">The sequence shown here is derived from an EMBL/GenBank/DDBJ whole genome shotgun (WGS) entry which is preliminary data.</text>
</comment>
<feature type="compositionally biased region" description="Gly residues" evidence="1">
    <location>
        <begin position="224"/>
        <end position="239"/>
    </location>
</feature>
<proteinExistence type="predicted"/>
<keyword evidence="4" id="KW-1185">Reference proteome</keyword>
<evidence type="ECO:0000256" key="2">
    <source>
        <dbReference type="SAM" id="SignalP"/>
    </source>
</evidence>
<evidence type="ECO:0000313" key="4">
    <source>
        <dbReference type="Proteomes" id="UP000324222"/>
    </source>
</evidence>
<feature type="compositionally biased region" description="Pro residues" evidence="1">
    <location>
        <begin position="206"/>
        <end position="217"/>
    </location>
</feature>
<evidence type="ECO:0000313" key="3">
    <source>
        <dbReference type="EMBL" id="MPC74302.1"/>
    </source>
</evidence>
<feature type="region of interest" description="Disordered" evidence="1">
    <location>
        <begin position="39"/>
        <end position="110"/>
    </location>
</feature>